<comment type="similarity">
    <text evidence="1">Belongs to the UPF0397 family.</text>
</comment>
<dbReference type="AlphaFoldDB" id="A0A414EP17"/>
<accession>A0A414EP17</accession>
<gene>
    <name evidence="2" type="ORF">DW740_04550</name>
</gene>
<feature type="transmembrane region" description="Helical" evidence="1">
    <location>
        <begin position="90"/>
        <end position="111"/>
    </location>
</feature>
<dbReference type="EMBL" id="QSKF01000003">
    <property type="protein sequence ID" value="RHE40814.1"/>
    <property type="molecule type" value="Genomic_DNA"/>
</dbReference>
<dbReference type="NCBIfam" id="NF010182">
    <property type="entry name" value="PRK13661.1"/>
    <property type="match status" value="1"/>
</dbReference>
<evidence type="ECO:0000313" key="2">
    <source>
        <dbReference type="EMBL" id="RHE40814.1"/>
    </source>
</evidence>
<dbReference type="InterPro" id="IPR022914">
    <property type="entry name" value="UPF0397"/>
</dbReference>
<feature type="transmembrane region" description="Helical" evidence="1">
    <location>
        <begin position="157"/>
        <end position="183"/>
    </location>
</feature>
<keyword evidence="1" id="KW-1133">Transmembrane helix</keyword>
<dbReference type="GO" id="GO:0005886">
    <property type="term" value="C:plasma membrane"/>
    <property type="evidence" value="ECO:0007669"/>
    <property type="project" value="UniProtKB-SubCell"/>
</dbReference>
<dbReference type="Pfam" id="PF07155">
    <property type="entry name" value="ECF-ribofla_trS"/>
    <property type="match status" value="1"/>
</dbReference>
<feature type="transmembrane region" description="Helical" evidence="1">
    <location>
        <begin position="123"/>
        <end position="151"/>
    </location>
</feature>
<dbReference type="HAMAP" id="MF_01572">
    <property type="entry name" value="UPF0397"/>
    <property type="match status" value="1"/>
</dbReference>
<keyword evidence="1" id="KW-0472">Membrane</keyword>
<dbReference type="Proteomes" id="UP000283745">
    <property type="component" value="Unassembled WGS sequence"/>
</dbReference>
<reference evidence="2 3" key="1">
    <citation type="submission" date="2018-08" db="EMBL/GenBank/DDBJ databases">
        <title>A genome reference for cultivated species of the human gut microbiota.</title>
        <authorList>
            <person name="Zou Y."/>
            <person name="Xue W."/>
            <person name="Luo G."/>
        </authorList>
    </citation>
    <scope>NUCLEOTIDE SEQUENCE [LARGE SCALE GENOMIC DNA]</scope>
    <source>
        <strain evidence="2 3">AM28-23</strain>
    </source>
</reference>
<evidence type="ECO:0000313" key="3">
    <source>
        <dbReference type="Proteomes" id="UP000283745"/>
    </source>
</evidence>
<name>A0A414EP17_9FIRM</name>
<sequence>MTGEHVLFEEDIIMKNNSSIKTVVAVGIGAALFFVLGRFVAIPSPVPNTNISLQYAVLALLAAMYGPVAGGLIGFIGHALIDLSWGGSPWWSWVITSAFVGVVIGLFAKKLNVQEGEFGKGKVAVFVVSNVIAHVIGWVVVAPVLDILIYAEPANKVFAQGVFAAVSNTVTGVIVGGLLILAYTKTIAKKGSLDQE</sequence>
<dbReference type="Gene3D" id="1.10.1760.20">
    <property type="match status" value="1"/>
</dbReference>
<feature type="transmembrane region" description="Helical" evidence="1">
    <location>
        <begin position="20"/>
        <end position="41"/>
    </location>
</feature>
<comment type="caution">
    <text evidence="2">The sequence shown here is derived from an EMBL/GenBank/DDBJ whole genome shotgun (WGS) entry which is preliminary data.</text>
</comment>
<dbReference type="PANTHER" id="PTHR37815:SF3">
    <property type="entry name" value="UPF0397 PROTEIN SPR0429"/>
    <property type="match status" value="1"/>
</dbReference>
<dbReference type="InterPro" id="IPR009825">
    <property type="entry name" value="ECF_substrate-spec-like"/>
</dbReference>
<feature type="transmembrane region" description="Helical" evidence="1">
    <location>
        <begin position="53"/>
        <end position="78"/>
    </location>
</feature>
<protein>
    <recommendedName>
        <fullName evidence="1">UPF0397 protein DW740_04550</fullName>
    </recommendedName>
</protein>
<keyword evidence="1" id="KW-0812">Transmembrane</keyword>
<comment type="subcellular location">
    <subcellularLocation>
        <location evidence="1">Cell membrane</location>
        <topology evidence="1">Multi-pass membrane protein</topology>
    </subcellularLocation>
</comment>
<evidence type="ECO:0000256" key="1">
    <source>
        <dbReference type="HAMAP-Rule" id="MF_01572"/>
    </source>
</evidence>
<dbReference type="PANTHER" id="PTHR37815">
    <property type="entry name" value="UPF0397 PROTEIN BC_2624-RELATED"/>
    <property type="match status" value="1"/>
</dbReference>
<keyword evidence="1" id="KW-1003">Cell membrane</keyword>
<organism evidence="2 3">
    <name type="scientific">Blautia obeum</name>
    <dbReference type="NCBI Taxonomy" id="40520"/>
    <lineage>
        <taxon>Bacteria</taxon>
        <taxon>Bacillati</taxon>
        <taxon>Bacillota</taxon>
        <taxon>Clostridia</taxon>
        <taxon>Lachnospirales</taxon>
        <taxon>Lachnospiraceae</taxon>
        <taxon>Blautia</taxon>
    </lineage>
</organism>
<proteinExistence type="inferred from homology"/>